<protein>
    <submittedName>
        <fullName evidence="2">Uncharacterized protein</fullName>
    </submittedName>
</protein>
<feature type="compositionally biased region" description="Basic and acidic residues" evidence="1">
    <location>
        <begin position="343"/>
        <end position="352"/>
    </location>
</feature>
<dbReference type="EMBL" id="CM007899">
    <property type="protein sequence ID" value="OTG13179.1"/>
    <property type="molecule type" value="Genomic_DNA"/>
</dbReference>
<dbReference type="Proteomes" id="UP000215914">
    <property type="component" value="Chromosome 10"/>
</dbReference>
<sequence length="352" mass="40527">MCVCYCWMPVFSLWISNANRNIKIYILYFKNGMWVGERTVEGFSKSVNPLIQKGAKGQPNYLIKLIREKSTVGFHGVAVFDQTDDYNIPSVPYPDIQSSNCWRLAVVTLTTIAVSLPEIEKEEVDCLLECVREGLLYVTLVEKNLNFMYDSQQAAETLWREISTNKWLRKELQNPAFQKSTAGQIVKWFRDNDATHYLEGGIWNRDMHRLICGKSMYRITETILCTYNTNIDDATLSQKELFDSLSSMIADIIAACLTNLPQIIIMKCHYMSAIKERRTRVKDAAQLLGETTEIIRLLQDHRIPRMNPSDMPFLNKWRAYFRNPSSSDEGHASLLLDVSEPPRAVDYDPPRS</sequence>
<name>A0A251TQY6_HELAN</name>
<dbReference type="PANTHER" id="PTHR35307">
    <property type="entry name" value="PROTEIN, PUTATIVE-RELATED"/>
    <property type="match status" value="1"/>
</dbReference>
<dbReference type="OMA" id="KSMYRIT"/>
<keyword evidence="3" id="KW-1185">Reference proteome</keyword>
<evidence type="ECO:0000313" key="2">
    <source>
        <dbReference type="EMBL" id="OTG13179.1"/>
    </source>
</evidence>
<dbReference type="InParanoid" id="A0A251TQY6"/>
<gene>
    <name evidence="2" type="ORF">HannXRQ_Chr10g0317721</name>
</gene>
<proteinExistence type="predicted"/>
<organism evidence="2 3">
    <name type="scientific">Helianthus annuus</name>
    <name type="common">Common sunflower</name>
    <dbReference type="NCBI Taxonomy" id="4232"/>
    <lineage>
        <taxon>Eukaryota</taxon>
        <taxon>Viridiplantae</taxon>
        <taxon>Streptophyta</taxon>
        <taxon>Embryophyta</taxon>
        <taxon>Tracheophyta</taxon>
        <taxon>Spermatophyta</taxon>
        <taxon>Magnoliopsida</taxon>
        <taxon>eudicotyledons</taxon>
        <taxon>Gunneridae</taxon>
        <taxon>Pentapetalae</taxon>
        <taxon>asterids</taxon>
        <taxon>campanulids</taxon>
        <taxon>Asterales</taxon>
        <taxon>Asteraceae</taxon>
        <taxon>Asteroideae</taxon>
        <taxon>Heliantheae alliance</taxon>
        <taxon>Heliantheae</taxon>
        <taxon>Helianthus</taxon>
    </lineage>
</organism>
<accession>A0A251TQY6</accession>
<evidence type="ECO:0000256" key="1">
    <source>
        <dbReference type="SAM" id="MobiDB-lite"/>
    </source>
</evidence>
<dbReference type="AlphaFoldDB" id="A0A251TQY6"/>
<dbReference type="PANTHER" id="PTHR35307:SF6">
    <property type="entry name" value="TRANSMEMBRANE PROTEIN"/>
    <property type="match status" value="1"/>
</dbReference>
<feature type="region of interest" description="Disordered" evidence="1">
    <location>
        <begin position="328"/>
        <end position="352"/>
    </location>
</feature>
<evidence type="ECO:0000313" key="3">
    <source>
        <dbReference type="Proteomes" id="UP000215914"/>
    </source>
</evidence>
<reference evidence="3" key="1">
    <citation type="journal article" date="2017" name="Nature">
        <title>The sunflower genome provides insights into oil metabolism, flowering and Asterid evolution.</title>
        <authorList>
            <person name="Badouin H."/>
            <person name="Gouzy J."/>
            <person name="Grassa C.J."/>
            <person name="Murat F."/>
            <person name="Staton S.E."/>
            <person name="Cottret L."/>
            <person name="Lelandais-Briere C."/>
            <person name="Owens G.L."/>
            <person name="Carrere S."/>
            <person name="Mayjonade B."/>
            <person name="Legrand L."/>
            <person name="Gill N."/>
            <person name="Kane N.C."/>
            <person name="Bowers J.E."/>
            <person name="Hubner S."/>
            <person name="Bellec A."/>
            <person name="Berard A."/>
            <person name="Berges H."/>
            <person name="Blanchet N."/>
            <person name="Boniface M.C."/>
            <person name="Brunel D."/>
            <person name="Catrice O."/>
            <person name="Chaidir N."/>
            <person name="Claudel C."/>
            <person name="Donnadieu C."/>
            <person name="Faraut T."/>
            <person name="Fievet G."/>
            <person name="Helmstetter N."/>
            <person name="King M."/>
            <person name="Knapp S.J."/>
            <person name="Lai Z."/>
            <person name="Le Paslier M.C."/>
            <person name="Lippi Y."/>
            <person name="Lorenzon L."/>
            <person name="Mandel J.R."/>
            <person name="Marage G."/>
            <person name="Marchand G."/>
            <person name="Marquand E."/>
            <person name="Bret-Mestries E."/>
            <person name="Morien E."/>
            <person name="Nambeesan S."/>
            <person name="Nguyen T."/>
            <person name="Pegot-Espagnet P."/>
            <person name="Pouilly N."/>
            <person name="Raftis F."/>
            <person name="Sallet E."/>
            <person name="Schiex T."/>
            <person name="Thomas J."/>
            <person name="Vandecasteele C."/>
            <person name="Vares D."/>
            <person name="Vear F."/>
            <person name="Vautrin S."/>
            <person name="Crespi M."/>
            <person name="Mangin B."/>
            <person name="Burke J.M."/>
            <person name="Salse J."/>
            <person name="Munos S."/>
            <person name="Vincourt P."/>
            <person name="Rieseberg L.H."/>
            <person name="Langlade N.B."/>
        </authorList>
    </citation>
    <scope>NUCLEOTIDE SEQUENCE [LARGE SCALE GENOMIC DNA]</scope>
    <source>
        <strain evidence="3">cv. SF193</strain>
    </source>
</reference>